<evidence type="ECO:0000256" key="1">
    <source>
        <dbReference type="SAM" id="MobiDB-lite"/>
    </source>
</evidence>
<gene>
    <name evidence="2" type="ORF">EEDITHA_LOCUS1540</name>
</gene>
<keyword evidence="3" id="KW-1185">Reference proteome</keyword>
<name>A0AAU9TD45_EUPED</name>
<feature type="compositionally biased region" description="Polar residues" evidence="1">
    <location>
        <begin position="108"/>
        <end position="120"/>
    </location>
</feature>
<feature type="compositionally biased region" description="Low complexity" evidence="1">
    <location>
        <begin position="124"/>
        <end position="137"/>
    </location>
</feature>
<accession>A0AAU9TD45</accession>
<evidence type="ECO:0000313" key="3">
    <source>
        <dbReference type="Proteomes" id="UP001153954"/>
    </source>
</evidence>
<organism evidence="2 3">
    <name type="scientific">Euphydryas editha</name>
    <name type="common">Edith's checkerspot</name>
    <dbReference type="NCBI Taxonomy" id="104508"/>
    <lineage>
        <taxon>Eukaryota</taxon>
        <taxon>Metazoa</taxon>
        <taxon>Ecdysozoa</taxon>
        <taxon>Arthropoda</taxon>
        <taxon>Hexapoda</taxon>
        <taxon>Insecta</taxon>
        <taxon>Pterygota</taxon>
        <taxon>Neoptera</taxon>
        <taxon>Endopterygota</taxon>
        <taxon>Lepidoptera</taxon>
        <taxon>Glossata</taxon>
        <taxon>Ditrysia</taxon>
        <taxon>Papilionoidea</taxon>
        <taxon>Nymphalidae</taxon>
        <taxon>Nymphalinae</taxon>
        <taxon>Euphydryas</taxon>
    </lineage>
</organism>
<proteinExistence type="predicted"/>
<sequence length="169" mass="17797">MSNDTVTTTSLPCPASPVTARRRLRASMVDWRARNPNWNSDSSGLRELARSQAAVKQLPEAVAEAARRPAIPAHHQYSARCGGGRFAGGIVALQTPVNALQSRLAALSTPNSNSGGSLQRPTIAASSASSRSSLESAQRGNKLRPLDDVDEDDDDDAGRMGAGDTSNLM</sequence>
<comment type="caution">
    <text evidence="2">The sequence shown here is derived from an EMBL/GenBank/DDBJ whole genome shotgun (WGS) entry which is preliminary data.</text>
</comment>
<dbReference type="EMBL" id="CAKOGL010000003">
    <property type="protein sequence ID" value="CAH2085021.1"/>
    <property type="molecule type" value="Genomic_DNA"/>
</dbReference>
<evidence type="ECO:0000313" key="2">
    <source>
        <dbReference type="EMBL" id="CAH2085021.1"/>
    </source>
</evidence>
<feature type="region of interest" description="Disordered" evidence="1">
    <location>
        <begin position="108"/>
        <end position="169"/>
    </location>
</feature>
<protein>
    <submittedName>
        <fullName evidence="2">Uncharacterized protein</fullName>
    </submittedName>
</protein>
<reference evidence="2" key="1">
    <citation type="submission" date="2022-03" db="EMBL/GenBank/DDBJ databases">
        <authorList>
            <person name="Tunstrom K."/>
        </authorList>
    </citation>
    <scope>NUCLEOTIDE SEQUENCE</scope>
</reference>
<dbReference type="Proteomes" id="UP001153954">
    <property type="component" value="Unassembled WGS sequence"/>
</dbReference>
<dbReference type="AlphaFoldDB" id="A0AAU9TD45"/>